<evidence type="ECO:0000313" key="3">
    <source>
        <dbReference type="EMBL" id="GAA2340390.1"/>
    </source>
</evidence>
<dbReference type="Gene3D" id="1.20.1260.10">
    <property type="match status" value="1"/>
</dbReference>
<dbReference type="RefSeq" id="WP_344612327.1">
    <property type="nucleotide sequence ID" value="NZ_BAAARV010000019.1"/>
</dbReference>
<dbReference type="InterPro" id="IPR005183">
    <property type="entry name" value="DUF305_CopM-like"/>
</dbReference>
<reference evidence="3 4" key="1">
    <citation type="journal article" date="2019" name="Int. J. Syst. Evol. Microbiol.">
        <title>The Global Catalogue of Microorganisms (GCM) 10K type strain sequencing project: providing services to taxonomists for standard genome sequencing and annotation.</title>
        <authorList>
            <consortium name="The Broad Institute Genomics Platform"/>
            <consortium name="The Broad Institute Genome Sequencing Center for Infectious Disease"/>
            <person name="Wu L."/>
            <person name="Ma J."/>
        </authorList>
    </citation>
    <scope>NUCLEOTIDE SEQUENCE [LARGE SCALE GENOMIC DNA]</scope>
    <source>
        <strain evidence="3 4">JCM 3272</strain>
    </source>
</reference>
<evidence type="ECO:0000256" key="1">
    <source>
        <dbReference type="SAM" id="SignalP"/>
    </source>
</evidence>
<gene>
    <name evidence="3" type="ORF">GCM10010170_023310</name>
</gene>
<dbReference type="PANTHER" id="PTHR36933:SF1">
    <property type="entry name" value="SLL0788 PROTEIN"/>
    <property type="match status" value="1"/>
</dbReference>
<name>A0ABN3FYM4_9ACTN</name>
<dbReference type="EMBL" id="BAAARV010000019">
    <property type="protein sequence ID" value="GAA2340390.1"/>
    <property type="molecule type" value="Genomic_DNA"/>
</dbReference>
<dbReference type="PANTHER" id="PTHR36933">
    <property type="entry name" value="SLL0788 PROTEIN"/>
    <property type="match status" value="1"/>
</dbReference>
<accession>A0ABN3FYM4</accession>
<protein>
    <submittedName>
        <fullName evidence="3">DUF305 domain-containing protein</fullName>
    </submittedName>
</protein>
<dbReference type="Pfam" id="PF03713">
    <property type="entry name" value="DUF305"/>
    <property type="match status" value="1"/>
</dbReference>
<keyword evidence="4" id="KW-1185">Reference proteome</keyword>
<dbReference type="Proteomes" id="UP001501444">
    <property type="component" value="Unassembled WGS sequence"/>
</dbReference>
<dbReference type="InterPro" id="IPR012347">
    <property type="entry name" value="Ferritin-like"/>
</dbReference>
<feature type="signal peptide" evidence="1">
    <location>
        <begin position="1"/>
        <end position="23"/>
    </location>
</feature>
<evidence type="ECO:0000259" key="2">
    <source>
        <dbReference type="Pfam" id="PF03713"/>
    </source>
</evidence>
<feature type="domain" description="DUF305" evidence="2">
    <location>
        <begin position="54"/>
        <end position="200"/>
    </location>
</feature>
<evidence type="ECO:0000313" key="4">
    <source>
        <dbReference type="Proteomes" id="UP001501444"/>
    </source>
</evidence>
<keyword evidence="1" id="KW-0732">Signal</keyword>
<proteinExistence type="predicted"/>
<feature type="chain" id="PRO_5045947390" evidence="1">
    <location>
        <begin position="24"/>
        <end position="204"/>
    </location>
</feature>
<sequence length="204" mass="21059">MKRTLVRRAVLAGAALTAALLLAACGGSDSHDQMPGTHPAGGGPSGAAAFNDADVMFAQMMIPHHQQAVEMAALAGTRAAAPEVKTLAGQIKAAQDPEIQAMRGWLTAWGRPAPTASHGMGGMNHGGMPGMMSDADMTELEAATGNDFDKRFCTMMIAHHQGAIAMAEDELANGASSDAKALAQKIIAAQQAEIDTMNKIVARL</sequence>
<organism evidence="3 4">
    <name type="scientific">Dactylosporangium salmoneum</name>
    <dbReference type="NCBI Taxonomy" id="53361"/>
    <lineage>
        <taxon>Bacteria</taxon>
        <taxon>Bacillati</taxon>
        <taxon>Actinomycetota</taxon>
        <taxon>Actinomycetes</taxon>
        <taxon>Micromonosporales</taxon>
        <taxon>Micromonosporaceae</taxon>
        <taxon>Dactylosporangium</taxon>
    </lineage>
</organism>
<dbReference type="PROSITE" id="PS51257">
    <property type="entry name" value="PROKAR_LIPOPROTEIN"/>
    <property type="match status" value="1"/>
</dbReference>
<comment type="caution">
    <text evidence="3">The sequence shown here is derived from an EMBL/GenBank/DDBJ whole genome shotgun (WGS) entry which is preliminary data.</text>
</comment>